<dbReference type="PANTHER" id="PTHR22916">
    <property type="entry name" value="GLYCOSYLTRANSFERASE"/>
    <property type="match status" value="1"/>
</dbReference>
<protein>
    <submittedName>
        <fullName evidence="2">Putative teichuronic acid biosynthesis glycosyltransferase TuaG</fullName>
        <ecNumber evidence="2">2.4.-.-</ecNumber>
    </submittedName>
</protein>
<evidence type="ECO:0000313" key="2">
    <source>
        <dbReference type="EMBL" id="ANF30105.1"/>
    </source>
</evidence>
<dbReference type="Pfam" id="PF00535">
    <property type="entry name" value="Glycos_transf_2"/>
    <property type="match status" value="1"/>
</dbReference>
<organism evidence="2">
    <name type="scientific">Hafnia alvei</name>
    <dbReference type="NCBI Taxonomy" id="569"/>
    <lineage>
        <taxon>Bacteria</taxon>
        <taxon>Pseudomonadati</taxon>
        <taxon>Pseudomonadota</taxon>
        <taxon>Gammaproteobacteria</taxon>
        <taxon>Enterobacterales</taxon>
        <taxon>Hafniaceae</taxon>
        <taxon>Hafnia</taxon>
    </lineage>
</organism>
<keyword evidence="2" id="KW-0808">Transferase</keyword>
<proteinExistence type="predicted"/>
<gene>
    <name evidence="2" type="primary">tuaG</name>
</gene>
<dbReference type="PANTHER" id="PTHR22916:SF3">
    <property type="entry name" value="UDP-GLCNAC:BETAGAL BETA-1,3-N-ACETYLGLUCOSAMINYLTRANSFERASE-LIKE PROTEIN 1"/>
    <property type="match status" value="1"/>
</dbReference>
<dbReference type="GO" id="GO:0016758">
    <property type="term" value="F:hexosyltransferase activity"/>
    <property type="evidence" value="ECO:0007669"/>
    <property type="project" value="UniProtKB-ARBA"/>
</dbReference>
<dbReference type="EMBL" id="KX117091">
    <property type="protein sequence ID" value="ANF30105.1"/>
    <property type="molecule type" value="Genomic_DNA"/>
</dbReference>
<name>A0A172X0G9_HAFAL</name>
<reference evidence="2" key="1">
    <citation type="journal article" date="2016" name="PLoS ONE">
        <title>Genetic Diversity of O-Antigens in Hafnia alvei and the Development of a Suspension Array for Serotype Detection.</title>
        <authorList>
            <person name="Duan Z."/>
            <person name="Niedziela T."/>
            <person name="Lugowski C."/>
            <person name="Cao B."/>
            <person name="Wang T."/>
            <person name="Xu L."/>
            <person name="Yang B."/>
            <person name="Liu B."/>
            <person name="Wang L."/>
        </authorList>
    </citation>
    <scope>NUCLEOTIDE SEQUENCE</scope>
    <source>
        <strain evidence="2">PCM1216</strain>
    </source>
</reference>
<evidence type="ECO:0000259" key="1">
    <source>
        <dbReference type="Pfam" id="PF00535"/>
    </source>
</evidence>
<feature type="domain" description="Glycosyltransferase 2-like" evidence="1">
    <location>
        <begin position="17"/>
        <end position="176"/>
    </location>
</feature>
<sequence>MANNIECIPKNTTPLVSIITATYNSEKFIKDTYASISKQTIENWEWLITDDCSTDSTVSILKSISMSDPRVTFVVNQKNSGAAISRNVSLARCNGVFIAFIDSDDLWLPQKLEKQIEFMSQGNNFTFTGYELIDENGDSLNKKIDVKPQPSIQYKDLLRKKVTLGCSSVMLRRSAFTCIEMPLLRTGQDYALWLKLLRNGTKADLLPITLMKYRIVKNSISRNKFKKARRQWEIYRRIEGLDIFHSMIYFLHYAVRAIVR</sequence>
<dbReference type="SUPFAM" id="SSF53448">
    <property type="entry name" value="Nucleotide-diphospho-sugar transferases"/>
    <property type="match status" value="1"/>
</dbReference>
<dbReference type="AlphaFoldDB" id="A0A172X0G9"/>
<accession>A0A172X0G9</accession>
<dbReference type="EC" id="2.4.-.-" evidence="2"/>
<dbReference type="RefSeq" id="WP_130956530.1">
    <property type="nucleotide sequence ID" value="NZ_SITM01000033.1"/>
</dbReference>
<dbReference type="InterPro" id="IPR029044">
    <property type="entry name" value="Nucleotide-diphossugar_trans"/>
</dbReference>
<dbReference type="InterPro" id="IPR001173">
    <property type="entry name" value="Glyco_trans_2-like"/>
</dbReference>
<dbReference type="Gene3D" id="3.90.550.10">
    <property type="entry name" value="Spore Coat Polysaccharide Biosynthesis Protein SpsA, Chain A"/>
    <property type="match status" value="1"/>
</dbReference>
<keyword evidence="2" id="KW-0328">Glycosyltransferase</keyword>